<dbReference type="EMBL" id="UYRU01099882">
    <property type="protein sequence ID" value="VDN40905.1"/>
    <property type="molecule type" value="Genomic_DNA"/>
</dbReference>
<keyword evidence="6" id="KW-1133">Transmembrane helix</keyword>
<evidence type="ECO:0000256" key="10">
    <source>
        <dbReference type="SAM" id="SignalP"/>
    </source>
</evidence>
<keyword evidence="10" id="KW-0732">Signal</keyword>
<organism evidence="11 12">
    <name type="scientific">Dibothriocephalus latus</name>
    <name type="common">Fish tapeworm</name>
    <name type="synonym">Diphyllobothrium latum</name>
    <dbReference type="NCBI Taxonomy" id="60516"/>
    <lineage>
        <taxon>Eukaryota</taxon>
        <taxon>Metazoa</taxon>
        <taxon>Spiralia</taxon>
        <taxon>Lophotrochozoa</taxon>
        <taxon>Platyhelminthes</taxon>
        <taxon>Cestoda</taxon>
        <taxon>Eucestoda</taxon>
        <taxon>Diphyllobothriidea</taxon>
        <taxon>Diphyllobothriidae</taxon>
        <taxon>Dibothriocephalus</taxon>
    </lineage>
</organism>
<dbReference type="OrthoDB" id="15356at2759"/>
<dbReference type="PANTHER" id="PTHR15858">
    <property type="entry name" value="IMMEDIATE EARLY RESPONSE 3-INTERACTING PROTEIN 1"/>
    <property type="match status" value="1"/>
</dbReference>
<dbReference type="GO" id="GO:0005789">
    <property type="term" value="C:endoplasmic reticulum membrane"/>
    <property type="evidence" value="ECO:0007669"/>
    <property type="project" value="TreeGrafter"/>
</dbReference>
<reference evidence="11 12" key="1">
    <citation type="submission" date="2018-11" db="EMBL/GenBank/DDBJ databases">
        <authorList>
            <consortium name="Pathogen Informatics"/>
        </authorList>
    </citation>
    <scope>NUCLEOTIDE SEQUENCE [LARGE SCALE GENOMIC DNA]</scope>
</reference>
<protein>
    <recommendedName>
        <fullName evidence="2">Immediate early response 3-interacting protein 1</fullName>
    </recommendedName>
</protein>
<dbReference type="PANTHER" id="PTHR15858:SF0">
    <property type="entry name" value="IMMEDIATE EARLY RESPONSE 3-INTERACTING PROTEIN 1"/>
    <property type="match status" value="1"/>
</dbReference>
<keyword evidence="7" id="KW-0472">Membrane</keyword>
<dbReference type="GO" id="GO:0000139">
    <property type="term" value="C:Golgi membrane"/>
    <property type="evidence" value="ECO:0007669"/>
    <property type="project" value="TreeGrafter"/>
</dbReference>
<dbReference type="Pfam" id="PF08571">
    <property type="entry name" value="Yos1"/>
    <property type="match status" value="1"/>
</dbReference>
<dbReference type="GO" id="GO:0015031">
    <property type="term" value="P:protein transport"/>
    <property type="evidence" value="ECO:0007669"/>
    <property type="project" value="UniProtKB-KW"/>
</dbReference>
<evidence type="ECO:0000256" key="9">
    <source>
        <dbReference type="ARBA" id="ARBA00045999"/>
    </source>
</evidence>
<sequence>MAFGLYTLFEAIVLMLNAVCILNEQRFLAKRGWTPASYEFVGDATFKSRLLTFITSVRTVMRIPLIGLNSALIIFKLVLG</sequence>
<evidence type="ECO:0000313" key="12">
    <source>
        <dbReference type="Proteomes" id="UP000281553"/>
    </source>
</evidence>
<keyword evidence="5" id="KW-0653">Protein transport</keyword>
<dbReference type="GO" id="GO:0030134">
    <property type="term" value="C:COPII-coated ER to Golgi transport vesicle"/>
    <property type="evidence" value="ECO:0007669"/>
    <property type="project" value="TreeGrafter"/>
</dbReference>
<gene>
    <name evidence="11" type="ORF">DILT_LOCUS18376</name>
</gene>
<evidence type="ECO:0000256" key="7">
    <source>
        <dbReference type="ARBA" id="ARBA00023136"/>
    </source>
</evidence>
<dbReference type="AlphaFoldDB" id="A0A3P7NE85"/>
<keyword evidence="12" id="KW-1185">Reference proteome</keyword>
<evidence type="ECO:0000256" key="8">
    <source>
        <dbReference type="ARBA" id="ARBA00024203"/>
    </source>
</evidence>
<name>A0A3P7NE85_DIBLA</name>
<feature type="chain" id="PRO_5017985650" description="Immediate early response 3-interacting protein 1" evidence="10">
    <location>
        <begin position="19"/>
        <end position="80"/>
    </location>
</feature>
<evidence type="ECO:0000256" key="2">
    <source>
        <dbReference type="ARBA" id="ARBA00016434"/>
    </source>
</evidence>
<evidence type="ECO:0000256" key="5">
    <source>
        <dbReference type="ARBA" id="ARBA00022927"/>
    </source>
</evidence>
<evidence type="ECO:0000256" key="6">
    <source>
        <dbReference type="ARBA" id="ARBA00022989"/>
    </source>
</evidence>
<dbReference type="Proteomes" id="UP000281553">
    <property type="component" value="Unassembled WGS sequence"/>
</dbReference>
<comment type="function">
    <text evidence="9">Regulator of endoplasmic reticulum secretion that acts as a key determinant of brain size. Required for secretion of extracellular matrix proteins. Required for correct brain development by depositing sufficient extracellular matrix proteins for tissue integrity and the proliferation of neural progenitors. Acts as a regulator of the unfolded protein response (UPR).</text>
</comment>
<keyword evidence="3" id="KW-0813">Transport</keyword>
<evidence type="ECO:0000313" key="11">
    <source>
        <dbReference type="EMBL" id="VDN40905.1"/>
    </source>
</evidence>
<evidence type="ECO:0000256" key="3">
    <source>
        <dbReference type="ARBA" id="ARBA00022448"/>
    </source>
</evidence>
<dbReference type="InterPro" id="IPR013880">
    <property type="entry name" value="Yos1"/>
</dbReference>
<comment type="similarity">
    <text evidence="8">Belongs to the YOS1 family.</text>
</comment>
<keyword evidence="4" id="KW-0812">Transmembrane</keyword>
<evidence type="ECO:0000256" key="1">
    <source>
        <dbReference type="ARBA" id="ARBA00004370"/>
    </source>
</evidence>
<feature type="signal peptide" evidence="10">
    <location>
        <begin position="1"/>
        <end position="18"/>
    </location>
</feature>
<proteinExistence type="inferred from homology"/>
<evidence type="ECO:0000256" key="4">
    <source>
        <dbReference type="ARBA" id="ARBA00022692"/>
    </source>
</evidence>
<accession>A0A3P7NE85</accession>
<dbReference type="GO" id="GO:0006888">
    <property type="term" value="P:endoplasmic reticulum to Golgi vesicle-mediated transport"/>
    <property type="evidence" value="ECO:0007669"/>
    <property type="project" value="TreeGrafter"/>
</dbReference>
<comment type="subcellular location">
    <subcellularLocation>
        <location evidence="1">Membrane</location>
    </subcellularLocation>
</comment>